<feature type="region of interest" description="Disordered" evidence="1">
    <location>
        <begin position="113"/>
        <end position="159"/>
    </location>
</feature>
<keyword evidence="3" id="KW-1185">Reference proteome</keyword>
<dbReference type="Proteomes" id="UP000228945">
    <property type="component" value="Chromosome"/>
</dbReference>
<proteinExistence type="predicted"/>
<dbReference type="OrthoDB" id="7174025at2"/>
<dbReference type="EMBL" id="CP024201">
    <property type="protein sequence ID" value="ATQ43431.1"/>
    <property type="molecule type" value="Genomic_DNA"/>
</dbReference>
<evidence type="ECO:0000313" key="3">
    <source>
        <dbReference type="Proteomes" id="UP000228945"/>
    </source>
</evidence>
<name>A0A2D2AZL7_9CAUL</name>
<sequence length="258" mass="26794">MRQDRPQRTRKARDVGLFWLSVAGHLALGLALFGTLSGGGVRGAPDPFGEGEAMEVSLGGNEGAAAGRVSDAVDDAKVVEIEALAARLRNVAPEGLVLERSGERPRSSLSELFNTLGAGSGQGRRGEGETATGRSGVAAEADRAMASQRGDGGSASSAGDLWGQIEPCWRRLSPPAAAPTVTLELVLNGGGGLARPPRIVRAEAGAPPETQLLAEARALTAIQTCLPYKAAGLPGQVHRVRFEAAKPKRQPTDSPRRR</sequence>
<evidence type="ECO:0000256" key="1">
    <source>
        <dbReference type="SAM" id="MobiDB-lite"/>
    </source>
</evidence>
<dbReference type="KEGG" id="cmb:CSW64_13915"/>
<gene>
    <name evidence="2" type="ORF">CSW64_13915</name>
</gene>
<dbReference type="AlphaFoldDB" id="A0A2D2AZL7"/>
<dbReference type="RefSeq" id="WP_099622682.1">
    <property type="nucleotide sequence ID" value="NZ_CP024201.1"/>
</dbReference>
<evidence type="ECO:0000313" key="2">
    <source>
        <dbReference type="EMBL" id="ATQ43431.1"/>
    </source>
</evidence>
<protein>
    <submittedName>
        <fullName evidence="2">Uncharacterized protein</fullName>
    </submittedName>
</protein>
<organism evidence="2 3">
    <name type="scientific">Caulobacter mirabilis</name>
    <dbReference type="NCBI Taxonomy" id="69666"/>
    <lineage>
        <taxon>Bacteria</taxon>
        <taxon>Pseudomonadati</taxon>
        <taxon>Pseudomonadota</taxon>
        <taxon>Alphaproteobacteria</taxon>
        <taxon>Caulobacterales</taxon>
        <taxon>Caulobacteraceae</taxon>
        <taxon>Caulobacter</taxon>
    </lineage>
</organism>
<reference evidence="2 3" key="1">
    <citation type="submission" date="2017-10" db="EMBL/GenBank/DDBJ databases">
        <title>Genome sequence of Caulobacter mirabilis FWC38.</title>
        <authorList>
            <person name="Fiebig A."/>
            <person name="Crosson S."/>
        </authorList>
    </citation>
    <scope>NUCLEOTIDE SEQUENCE [LARGE SCALE GENOMIC DNA]</scope>
    <source>
        <strain evidence="2 3">FWC 38</strain>
    </source>
</reference>
<accession>A0A2D2AZL7</accession>